<dbReference type="Pfam" id="PF04258">
    <property type="entry name" value="Peptidase_A22B"/>
    <property type="match status" value="1"/>
</dbReference>
<dbReference type="Proteomes" id="UP000030758">
    <property type="component" value="Unassembled WGS sequence"/>
</dbReference>
<name>A0A085NJ53_9BILA</name>
<accession>A0A085NJ53</accession>
<feature type="transmembrane region" description="Helical" evidence="1">
    <location>
        <begin position="30"/>
        <end position="51"/>
    </location>
</feature>
<dbReference type="PANTHER" id="PTHR12174:SF22">
    <property type="entry name" value="SIGNAL PEPTIDE PEPTIDASE-LIKE 3"/>
    <property type="match status" value="1"/>
</dbReference>
<feature type="transmembrane region" description="Helical" evidence="1">
    <location>
        <begin position="137"/>
        <end position="155"/>
    </location>
</feature>
<evidence type="ECO:0000256" key="1">
    <source>
        <dbReference type="SAM" id="Phobius"/>
    </source>
</evidence>
<feature type="non-terminal residue" evidence="2">
    <location>
        <position position="288"/>
    </location>
</feature>
<dbReference type="EMBL" id="KL367495">
    <property type="protein sequence ID" value="KFD69499.1"/>
    <property type="molecule type" value="Genomic_DNA"/>
</dbReference>
<dbReference type="InterPro" id="IPR007369">
    <property type="entry name" value="Peptidase_A22B_SPP"/>
</dbReference>
<proteinExistence type="predicted"/>
<evidence type="ECO:0000313" key="2">
    <source>
        <dbReference type="EMBL" id="KFD69499.1"/>
    </source>
</evidence>
<dbReference type="GO" id="GO:0030660">
    <property type="term" value="C:Golgi-associated vesicle membrane"/>
    <property type="evidence" value="ECO:0007669"/>
    <property type="project" value="TreeGrafter"/>
</dbReference>
<gene>
    <name evidence="2" type="ORF">M514_08838</name>
</gene>
<dbReference type="AlphaFoldDB" id="A0A085NJ53"/>
<organism evidence="2">
    <name type="scientific">Trichuris suis</name>
    <name type="common">pig whipworm</name>
    <dbReference type="NCBI Taxonomy" id="68888"/>
    <lineage>
        <taxon>Eukaryota</taxon>
        <taxon>Metazoa</taxon>
        <taxon>Ecdysozoa</taxon>
        <taxon>Nematoda</taxon>
        <taxon>Enoplea</taxon>
        <taxon>Dorylaimia</taxon>
        <taxon>Trichinellida</taxon>
        <taxon>Trichuridae</taxon>
        <taxon>Trichuris</taxon>
    </lineage>
</organism>
<dbReference type="PANTHER" id="PTHR12174">
    <property type="entry name" value="SIGNAL PEPTIDE PEPTIDASE"/>
    <property type="match status" value="1"/>
</dbReference>
<reference evidence="2" key="1">
    <citation type="journal article" date="2014" name="Nat. Genet.">
        <title>Genome and transcriptome of the porcine whipworm Trichuris suis.</title>
        <authorList>
            <person name="Jex A.R."/>
            <person name="Nejsum P."/>
            <person name="Schwarz E.M."/>
            <person name="Hu L."/>
            <person name="Young N.D."/>
            <person name="Hall R.S."/>
            <person name="Korhonen P.K."/>
            <person name="Liao S."/>
            <person name="Thamsborg S."/>
            <person name="Xia J."/>
            <person name="Xu P."/>
            <person name="Wang S."/>
            <person name="Scheerlinck J.P."/>
            <person name="Hofmann A."/>
            <person name="Sternberg P.W."/>
            <person name="Wang J."/>
            <person name="Gasser R.B."/>
        </authorList>
    </citation>
    <scope>NUCLEOTIDE SEQUENCE [LARGE SCALE GENOMIC DNA]</scope>
    <source>
        <strain evidence="2">DCEP-RM93F</strain>
    </source>
</reference>
<dbReference type="GO" id="GO:0033619">
    <property type="term" value="P:membrane protein proteolysis"/>
    <property type="evidence" value="ECO:0007669"/>
    <property type="project" value="TreeGrafter"/>
</dbReference>
<protein>
    <submittedName>
        <fullName evidence="2">Uncharacterized protein</fullName>
    </submittedName>
</protein>
<dbReference type="GO" id="GO:0042500">
    <property type="term" value="F:aspartic endopeptidase activity, intramembrane cleaving"/>
    <property type="evidence" value="ECO:0007669"/>
    <property type="project" value="InterPro"/>
</dbReference>
<sequence length="288" mass="32119">MVSSGVEGAKFNDLSTITFRSFLLSRASSVLGFSRISTFIVALLLIVYGSIRSLSYDENKESERFAEAEVISKLCALAIPILGSIFLLISFYCFDSFQFVVFHKISSGMFGRYSTAEIVSLFTSLTLPWLITGHWLLLDALAVGLSVSFITLVRLPTLKISSFAINTSSPAVHVLDEKEIPAAENIAVVSRNFDLIRLISDPPKLSLPANLVFSSLNDVGRFTILRLGDMVAATTYAIRQPSYRRYFSNDVSQRKPSDIQKHKKWLALQGDLPAMWSEPFEKRDEVQL</sequence>
<keyword evidence="1" id="KW-0472">Membrane</keyword>
<dbReference type="GO" id="GO:0098554">
    <property type="term" value="C:cytoplasmic side of endoplasmic reticulum membrane"/>
    <property type="evidence" value="ECO:0007669"/>
    <property type="project" value="TreeGrafter"/>
</dbReference>
<dbReference type="GO" id="GO:0098553">
    <property type="term" value="C:lumenal side of endoplasmic reticulum membrane"/>
    <property type="evidence" value="ECO:0007669"/>
    <property type="project" value="TreeGrafter"/>
</dbReference>
<dbReference type="GO" id="GO:0006465">
    <property type="term" value="P:signal peptide processing"/>
    <property type="evidence" value="ECO:0007669"/>
    <property type="project" value="TreeGrafter"/>
</dbReference>
<keyword evidence="1" id="KW-1133">Transmembrane helix</keyword>
<feature type="transmembrane region" description="Helical" evidence="1">
    <location>
        <begin position="71"/>
        <end position="94"/>
    </location>
</feature>
<keyword evidence="1" id="KW-0812">Transmembrane</keyword>